<evidence type="ECO:0000313" key="3">
    <source>
        <dbReference type="Proteomes" id="UP001162162"/>
    </source>
</evidence>
<dbReference type="PANTHER" id="PTHR16277">
    <property type="entry name" value="CELL DIVISION CYCLE ASSOCIATED PROTEIN 4/SERTA DOMAIN-CONTAINING PROTEIN 2"/>
    <property type="match status" value="1"/>
</dbReference>
<dbReference type="GO" id="GO:0005634">
    <property type="term" value="C:nucleus"/>
    <property type="evidence" value="ECO:0007669"/>
    <property type="project" value="TreeGrafter"/>
</dbReference>
<dbReference type="InterPro" id="IPR009263">
    <property type="entry name" value="SERTA_dom"/>
</dbReference>
<feature type="domain" description="SERTA" evidence="1">
    <location>
        <begin position="68"/>
        <end position="114"/>
    </location>
</feature>
<dbReference type="Pfam" id="PF06031">
    <property type="entry name" value="SERTA"/>
    <property type="match status" value="1"/>
</dbReference>
<dbReference type="Proteomes" id="UP001162162">
    <property type="component" value="Unassembled WGS sequence"/>
</dbReference>
<keyword evidence="3" id="KW-1185">Reference proteome</keyword>
<reference evidence="2" key="1">
    <citation type="journal article" date="2023" name="Insect Mol. Biol.">
        <title>Genome sequencing provides insights into the evolution of gene families encoding plant cell wall-degrading enzymes in longhorned beetles.</title>
        <authorList>
            <person name="Shin N.R."/>
            <person name="Okamura Y."/>
            <person name="Kirsch R."/>
            <person name="Pauchet Y."/>
        </authorList>
    </citation>
    <scope>NUCLEOTIDE SEQUENCE</scope>
    <source>
        <strain evidence="2">AMC_N1</strain>
    </source>
</reference>
<evidence type="ECO:0000313" key="2">
    <source>
        <dbReference type="EMBL" id="KAJ8949473.1"/>
    </source>
</evidence>
<dbReference type="PROSITE" id="PS51053">
    <property type="entry name" value="SERTA"/>
    <property type="match status" value="1"/>
</dbReference>
<name>A0AAV8YEN0_9CUCU</name>
<organism evidence="2 3">
    <name type="scientific">Aromia moschata</name>
    <dbReference type="NCBI Taxonomy" id="1265417"/>
    <lineage>
        <taxon>Eukaryota</taxon>
        <taxon>Metazoa</taxon>
        <taxon>Ecdysozoa</taxon>
        <taxon>Arthropoda</taxon>
        <taxon>Hexapoda</taxon>
        <taxon>Insecta</taxon>
        <taxon>Pterygota</taxon>
        <taxon>Neoptera</taxon>
        <taxon>Endopterygota</taxon>
        <taxon>Coleoptera</taxon>
        <taxon>Polyphaga</taxon>
        <taxon>Cucujiformia</taxon>
        <taxon>Chrysomeloidea</taxon>
        <taxon>Cerambycidae</taxon>
        <taxon>Cerambycinae</taxon>
        <taxon>Callichromatini</taxon>
        <taxon>Aromia</taxon>
    </lineage>
</organism>
<protein>
    <recommendedName>
        <fullName evidence="1">SERTA domain-containing protein</fullName>
    </recommendedName>
</protein>
<dbReference type="InterPro" id="IPR052262">
    <property type="entry name" value="E2F-SERTA_domain_protein"/>
</dbReference>
<gene>
    <name evidence="2" type="ORF">NQ318_005940</name>
</gene>
<dbReference type="AlphaFoldDB" id="A0AAV8YEN0"/>
<accession>A0AAV8YEN0</accession>
<comment type="caution">
    <text evidence="2">The sequence shown here is derived from an EMBL/GenBank/DDBJ whole genome shotgun (WGS) entry which is preliminary data.</text>
</comment>
<proteinExistence type="predicted"/>
<sequence length="235" mass="26844">MDAESFFLGLFEDESALCHFVRTAGKEMKSPLATTDEYADIFGPLRTCPSGFSPPNNRPSTISAKYRQKEERRKVLNISINKLKKIKDPEASIYRSVLISNTKKRLQKEPCDKKIQKQQLNYPRCYDKDNYLNLKSKFLNNETMNATNLDEPHHIFHADEELHIDIDLDTKLAEEISGVAEDLQDLSNSVDEYFSNLTVAYKGETVSSATAENDRFASKKRPFDVGDDCDVQDIF</sequence>
<evidence type="ECO:0000259" key="1">
    <source>
        <dbReference type="PROSITE" id="PS51053"/>
    </source>
</evidence>
<dbReference type="PANTHER" id="PTHR16277:SF7">
    <property type="entry name" value="RE12330P"/>
    <property type="match status" value="1"/>
</dbReference>
<dbReference type="EMBL" id="JAPWTK010000117">
    <property type="protein sequence ID" value="KAJ8949473.1"/>
    <property type="molecule type" value="Genomic_DNA"/>
</dbReference>